<feature type="compositionally biased region" description="Basic and acidic residues" evidence="1">
    <location>
        <begin position="57"/>
        <end position="66"/>
    </location>
</feature>
<evidence type="ECO:0000256" key="1">
    <source>
        <dbReference type="SAM" id="MobiDB-lite"/>
    </source>
</evidence>
<proteinExistence type="predicted"/>
<name>A0A7S3P3N5_9STRA</name>
<organism evidence="3">
    <name type="scientific">Amphora coffeiformis</name>
    <dbReference type="NCBI Taxonomy" id="265554"/>
    <lineage>
        <taxon>Eukaryota</taxon>
        <taxon>Sar</taxon>
        <taxon>Stramenopiles</taxon>
        <taxon>Ochrophyta</taxon>
        <taxon>Bacillariophyta</taxon>
        <taxon>Bacillariophyceae</taxon>
        <taxon>Bacillariophycidae</taxon>
        <taxon>Thalassiophysales</taxon>
        <taxon>Catenulaceae</taxon>
        <taxon>Amphora</taxon>
    </lineage>
</organism>
<dbReference type="PROSITE" id="PS51257">
    <property type="entry name" value="PROKAR_LIPOPROTEIN"/>
    <property type="match status" value="1"/>
</dbReference>
<evidence type="ECO:0000256" key="2">
    <source>
        <dbReference type="SAM" id="SignalP"/>
    </source>
</evidence>
<feature type="chain" id="PRO_5031347825" evidence="2">
    <location>
        <begin position="23"/>
        <end position="165"/>
    </location>
</feature>
<feature type="signal peptide" evidence="2">
    <location>
        <begin position="1"/>
        <end position="22"/>
    </location>
</feature>
<keyword evidence="2" id="KW-0732">Signal</keyword>
<protein>
    <submittedName>
        <fullName evidence="3">Uncharacterized protein</fullName>
    </submittedName>
</protein>
<dbReference type="AlphaFoldDB" id="A0A7S3P3N5"/>
<gene>
    <name evidence="3" type="ORF">ACOF00016_LOCUS938</name>
</gene>
<reference evidence="3" key="1">
    <citation type="submission" date="2021-01" db="EMBL/GenBank/DDBJ databases">
        <authorList>
            <person name="Corre E."/>
            <person name="Pelletier E."/>
            <person name="Niang G."/>
            <person name="Scheremetjew M."/>
            <person name="Finn R."/>
            <person name="Kale V."/>
            <person name="Holt S."/>
            <person name="Cochrane G."/>
            <person name="Meng A."/>
            <person name="Brown T."/>
            <person name="Cohen L."/>
        </authorList>
    </citation>
    <scope>NUCLEOTIDE SEQUENCE</scope>
    <source>
        <strain evidence="3">CCMP127</strain>
    </source>
</reference>
<dbReference type="EMBL" id="HBIM01001081">
    <property type="protein sequence ID" value="CAE0402665.1"/>
    <property type="molecule type" value="Transcribed_RNA"/>
</dbReference>
<sequence>MARHFHLVLALVFFGCPETSFAWGPIFEPLKSWNMGTALRALENSNNHGSSHEEEEGSSRNNEKQTRHSKPAFTFHFETFDLGMDPILQPIIHDSKPLLWDPIESLYIAPPEDECMGDDDDCDEECKIPEEYKTAEGASFDVMAYLGISRAEPLRAMEGYESVWE</sequence>
<accession>A0A7S3P3N5</accession>
<feature type="region of interest" description="Disordered" evidence="1">
    <location>
        <begin position="43"/>
        <end position="68"/>
    </location>
</feature>
<evidence type="ECO:0000313" key="3">
    <source>
        <dbReference type="EMBL" id="CAE0402665.1"/>
    </source>
</evidence>